<dbReference type="Proteomes" id="UP000610966">
    <property type="component" value="Unassembled WGS sequence"/>
</dbReference>
<protein>
    <recommendedName>
        <fullName evidence="3">Helix-turn-helix protein</fullName>
    </recommendedName>
</protein>
<evidence type="ECO:0000313" key="2">
    <source>
        <dbReference type="Proteomes" id="UP000610966"/>
    </source>
</evidence>
<dbReference type="RefSeq" id="WP_204014157.1">
    <property type="nucleotide sequence ID" value="NZ_BOOG01000015.1"/>
</dbReference>
<proteinExistence type="predicted"/>
<name>A0A8J3R6Y0_9ACTN</name>
<keyword evidence="2" id="KW-1185">Reference proteome</keyword>
<sequence>MPPQTETPRPDESMLPLSAAVWDHLREQAGDSLRSLARRCVDPATGMDLKRPWLADLAAGDIGRAPELWRLRALAAGLGLPLGRVQLLAARQWLGIDLEALDVRVGEGDHVIVPVPASLSEAGRARVVKWARRWAEDQADES</sequence>
<dbReference type="EMBL" id="BOOG01000015">
    <property type="protein sequence ID" value="GIH69490.1"/>
    <property type="molecule type" value="Genomic_DNA"/>
</dbReference>
<evidence type="ECO:0000313" key="1">
    <source>
        <dbReference type="EMBL" id="GIH69490.1"/>
    </source>
</evidence>
<accession>A0A8J3R6Y0</accession>
<organism evidence="1 2">
    <name type="scientific">Sphaerimonospora thailandensis</name>
    <dbReference type="NCBI Taxonomy" id="795644"/>
    <lineage>
        <taxon>Bacteria</taxon>
        <taxon>Bacillati</taxon>
        <taxon>Actinomycetota</taxon>
        <taxon>Actinomycetes</taxon>
        <taxon>Streptosporangiales</taxon>
        <taxon>Streptosporangiaceae</taxon>
        <taxon>Sphaerimonospora</taxon>
    </lineage>
</organism>
<gene>
    <name evidence="1" type="ORF">Mth01_17430</name>
</gene>
<reference evidence="1" key="1">
    <citation type="submission" date="2021-01" db="EMBL/GenBank/DDBJ databases">
        <title>Whole genome shotgun sequence of Sphaerimonospora thailandensis NBRC 107569.</title>
        <authorList>
            <person name="Komaki H."/>
            <person name="Tamura T."/>
        </authorList>
    </citation>
    <scope>NUCLEOTIDE SEQUENCE</scope>
    <source>
        <strain evidence="1">NBRC 107569</strain>
    </source>
</reference>
<evidence type="ECO:0008006" key="3">
    <source>
        <dbReference type="Google" id="ProtNLM"/>
    </source>
</evidence>
<comment type="caution">
    <text evidence="1">The sequence shown here is derived from an EMBL/GenBank/DDBJ whole genome shotgun (WGS) entry which is preliminary data.</text>
</comment>
<dbReference type="AlphaFoldDB" id="A0A8J3R6Y0"/>